<feature type="region of interest" description="Disordered" evidence="1">
    <location>
        <begin position="751"/>
        <end position="773"/>
    </location>
</feature>
<gene>
    <name evidence="2" type="ORF">LIER_34054</name>
</gene>
<dbReference type="PANTHER" id="PTHR23185">
    <property type="entry name" value="PROTEIN VIRILIZER HOMOLOG"/>
    <property type="match status" value="1"/>
</dbReference>
<organism evidence="2 3">
    <name type="scientific">Lithospermum erythrorhizon</name>
    <name type="common">Purple gromwell</name>
    <name type="synonym">Lithospermum officinale var. erythrorhizon</name>
    <dbReference type="NCBI Taxonomy" id="34254"/>
    <lineage>
        <taxon>Eukaryota</taxon>
        <taxon>Viridiplantae</taxon>
        <taxon>Streptophyta</taxon>
        <taxon>Embryophyta</taxon>
        <taxon>Tracheophyta</taxon>
        <taxon>Spermatophyta</taxon>
        <taxon>Magnoliopsida</taxon>
        <taxon>eudicotyledons</taxon>
        <taxon>Gunneridae</taxon>
        <taxon>Pentapetalae</taxon>
        <taxon>asterids</taxon>
        <taxon>lamiids</taxon>
        <taxon>Boraginales</taxon>
        <taxon>Boraginaceae</taxon>
        <taxon>Boraginoideae</taxon>
        <taxon>Lithospermeae</taxon>
        <taxon>Lithospermum</taxon>
    </lineage>
</organism>
<dbReference type="GO" id="GO:0003723">
    <property type="term" value="F:RNA binding"/>
    <property type="evidence" value="ECO:0007669"/>
    <property type="project" value="TreeGrafter"/>
</dbReference>
<feature type="region of interest" description="Disordered" evidence="1">
    <location>
        <begin position="829"/>
        <end position="856"/>
    </location>
</feature>
<feature type="compositionally biased region" description="Polar residues" evidence="1">
    <location>
        <begin position="418"/>
        <end position="427"/>
    </location>
</feature>
<feature type="compositionally biased region" description="Basic and acidic residues" evidence="1">
    <location>
        <begin position="297"/>
        <end position="308"/>
    </location>
</feature>
<sequence length="890" mass="97911">MEMQVLPAGKELMECLSTFRQLGSSSEARMALLSIIAEHERLMANEVNQNVAASEWKDEPPLLGCWTKLLRIVTSKDVFPVYALEAIRILSAGSLCFCLEGESLNLERVAAIKYLFGIKDNTSPSNKFEENMNSIQELKDLLEMSIADSFEGDALMSETVSFARQLLLLLQSPSGVVTAEHLTTNSLVLTTAATASSKFYRITDASARRIQDYDSGDVIDKFLWECPEILRDGLPIKRKMVSLEGPNRRARGDNASTEITTQSSFSRGSVPPVPSGPTRRDTFRQRKPNTSRPPSMHVDDYVARERNADSSNNPNVIAIPRIGSSGRPPSIHVDEFMARQRERHNPVGLSVTDSASQMKSAPPEIKTDTEKTGRSQQLKPDLSDDLQGIDIVFDAEEAETDDKLPFPQADDILPQSTPAVVEQNSPHSIVEETESDVNESSQFSHLNNPITSNTDENTPSEFSSRMSASRPELPLTREPSITSEKRFPEFMEDSKSFATKTAKNVELAASGSNNGGNYVKSSGSAATPKFYPKTSLHRSGTPPLPSGSQGPYDHKYMPNQPPLPPMPPPATILPVMSQHADTITSQSSPYNLANDVQPSVQPRFHVQQEYLSTSSTLMVSSPQPDSQNARPSHPSPGRPTRHHPPLPPTPPPYSASLHASSVKYATSHSQSYQSIGTVEHQQNATMHAAGLSGIPMGSYQPSPLMPQLLFNRPNSAPNNMFTSSSALHNVENVSSMSQNLGINLSTIQPSLGQLQPLQPPQLPRPPPHHLRPLVPASLQSEQGVPLQQSTQSTQMQPLQMLQQSQGSQGHMYYQSQQQGNLMHLSQQQVEHFQQQVLPPQGDSSSQQNDPGMSLHDFFKSPEAIQTLLSDRDKLCQLLEQHPKLMQMLQV</sequence>
<dbReference type="AlphaFoldDB" id="A0AAV3S340"/>
<evidence type="ECO:0000313" key="2">
    <source>
        <dbReference type="EMBL" id="GAA0186766.1"/>
    </source>
</evidence>
<evidence type="ECO:0000313" key="3">
    <source>
        <dbReference type="Proteomes" id="UP001454036"/>
    </source>
</evidence>
<dbReference type="Proteomes" id="UP001454036">
    <property type="component" value="Unassembled WGS sequence"/>
</dbReference>
<dbReference type="InterPro" id="IPR026736">
    <property type="entry name" value="Virilizer"/>
</dbReference>
<protein>
    <submittedName>
        <fullName evidence="2">Uncharacterized protein</fullName>
    </submittedName>
</protein>
<accession>A0AAV3S340</accession>
<dbReference type="PANTHER" id="PTHR23185:SF0">
    <property type="entry name" value="PROTEIN VIRILIZER HOMOLOG"/>
    <property type="match status" value="1"/>
</dbReference>
<feature type="region of interest" description="Disordered" evidence="1">
    <location>
        <begin position="418"/>
        <end position="488"/>
    </location>
</feature>
<feature type="region of interest" description="Disordered" evidence="1">
    <location>
        <begin position="353"/>
        <end position="381"/>
    </location>
</feature>
<feature type="region of interest" description="Disordered" evidence="1">
    <location>
        <begin position="615"/>
        <end position="665"/>
    </location>
</feature>
<feature type="compositionally biased region" description="Polar residues" evidence="1">
    <location>
        <begin position="438"/>
        <end position="467"/>
    </location>
</feature>
<feature type="compositionally biased region" description="Polar residues" evidence="1">
    <location>
        <begin position="510"/>
        <end position="525"/>
    </location>
</feature>
<reference evidence="2 3" key="1">
    <citation type="submission" date="2024-01" db="EMBL/GenBank/DDBJ databases">
        <title>The complete chloroplast genome sequence of Lithospermum erythrorhizon: insights into the phylogenetic relationship among Boraginaceae species and the maternal lineages of purple gromwells.</title>
        <authorList>
            <person name="Okada T."/>
            <person name="Watanabe K."/>
        </authorList>
    </citation>
    <scope>NUCLEOTIDE SEQUENCE [LARGE SCALE GENOMIC DNA]</scope>
</reference>
<keyword evidence="3" id="KW-1185">Reference proteome</keyword>
<comment type="caution">
    <text evidence="2">The sequence shown here is derived from an EMBL/GenBank/DDBJ whole genome shotgun (WGS) entry which is preliminary data.</text>
</comment>
<feature type="region of interest" description="Disordered" evidence="1">
    <location>
        <begin position="508"/>
        <end position="567"/>
    </location>
</feature>
<proteinExistence type="predicted"/>
<evidence type="ECO:0000256" key="1">
    <source>
        <dbReference type="SAM" id="MobiDB-lite"/>
    </source>
</evidence>
<dbReference type="GO" id="GO:0036396">
    <property type="term" value="C:RNA N6-methyladenosine methyltransferase complex"/>
    <property type="evidence" value="ECO:0007669"/>
    <property type="project" value="TreeGrafter"/>
</dbReference>
<feature type="compositionally biased region" description="Polar residues" evidence="1">
    <location>
        <begin position="615"/>
        <end position="630"/>
    </location>
</feature>
<name>A0AAV3S340_LITER</name>
<dbReference type="EMBL" id="BAABME010014017">
    <property type="protein sequence ID" value="GAA0186766.1"/>
    <property type="molecule type" value="Genomic_DNA"/>
</dbReference>
<feature type="region of interest" description="Disordered" evidence="1">
    <location>
        <begin position="245"/>
        <end position="329"/>
    </location>
</feature>
<feature type="compositionally biased region" description="Polar residues" evidence="1">
    <location>
        <begin position="841"/>
        <end position="850"/>
    </location>
</feature>